<feature type="region of interest" description="Disordered" evidence="3">
    <location>
        <begin position="438"/>
        <end position="461"/>
    </location>
</feature>
<dbReference type="SUPFAM" id="SSF48452">
    <property type="entry name" value="TPR-like"/>
    <property type="match status" value="2"/>
</dbReference>
<dbReference type="PANTHER" id="PTHR45586">
    <property type="entry name" value="TPR REPEAT-CONTAINING PROTEIN PA4667"/>
    <property type="match status" value="1"/>
</dbReference>
<feature type="transmembrane region" description="Helical" evidence="4">
    <location>
        <begin position="20"/>
        <end position="40"/>
    </location>
</feature>
<keyword evidence="4" id="KW-0472">Membrane</keyword>
<comment type="caution">
    <text evidence="5">The sequence shown here is derived from an EMBL/GenBank/DDBJ whole genome shotgun (WGS) entry which is preliminary data.</text>
</comment>
<keyword evidence="1" id="KW-0677">Repeat</keyword>
<sequence>MAQKRKQTPARQSASQTSYVVYGVIIVVTVFVVLAVARYYPAPSSDLPEELNGNPSLANAKPIVLPLEPVSITSEELRKETEEVVTNLIDDYPTVVVPHKIAAEFAMSTYRYEEAQSHWQAALKLRPQSIEAQTGLARVALEQGRPEEAVTRLEKLLQDDRSNVDLATQLARGLQQTGKLDEAAEVANRALTQFPREPTLLQTTAEIESQRGKLEASKELCLRGIEVNPSNGSLHFILSNVARRLGDVELADKHLEISRQLRPETKTGGGEFEKHYDESLRRIVGYTMAQAAEFYLDQGDAQQATQIALRAAEIYPQGGLIYRVLSKVLYRQERFQDAYQAERRLVAVEPNNPLNYVNLSKIAFLAGDPAGGRDALLAAYKRMPDSSTVATALAAYYLEEGDLKSAQKMAQESIQITPSVHAYQVLAAASAGLGDLQGKQQAEENARKLMPSSTRVAPISK</sequence>
<dbReference type="InterPro" id="IPR011990">
    <property type="entry name" value="TPR-like_helical_dom_sf"/>
</dbReference>
<evidence type="ECO:0000313" key="6">
    <source>
        <dbReference type="Proteomes" id="UP000238322"/>
    </source>
</evidence>
<evidence type="ECO:0000313" key="5">
    <source>
        <dbReference type="EMBL" id="PQO40573.1"/>
    </source>
</evidence>
<dbReference type="SMART" id="SM00028">
    <property type="entry name" value="TPR"/>
    <property type="match status" value="8"/>
</dbReference>
<reference evidence="5 6" key="1">
    <citation type="submission" date="2018-02" db="EMBL/GenBank/DDBJ databases">
        <title>Comparative genomes isolates from brazilian mangrove.</title>
        <authorList>
            <person name="Araujo J.E."/>
            <person name="Taketani R.G."/>
            <person name="Silva M.C.P."/>
            <person name="Loureco M.V."/>
            <person name="Andreote F.D."/>
        </authorList>
    </citation>
    <scope>NUCLEOTIDE SEQUENCE [LARGE SCALE GENOMIC DNA]</scope>
    <source>
        <strain evidence="5 6">Hex-1 MGV</strain>
    </source>
</reference>
<dbReference type="InterPro" id="IPR051012">
    <property type="entry name" value="CellSynth/LPSAsmb/PSIAsmb"/>
</dbReference>
<evidence type="ECO:0000256" key="1">
    <source>
        <dbReference type="ARBA" id="ARBA00022737"/>
    </source>
</evidence>
<keyword evidence="2" id="KW-0802">TPR repeat</keyword>
<dbReference type="OrthoDB" id="2080803at2"/>
<keyword evidence="4" id="KW-1133">Transmembrane helix</keyword>
<gene>
    <name evidence="5" type="ORF">C5Y83_01195</name>
</gene>
<dbReference type="EMBL" id="PUHY01000001">
    <property type="protein sequence ID" value="PQO40573.1"/>
    <property type="molecule type" value="Genomic_DNA"/>
</dbReference>
<keyword evidence="4" id="KW-0812">Transmembrane</keyword>
<dbReference type="RefSeq" id="WP_105327809.1">
    <property type="nucleotide sequence ID" value="NZ_PUHY01000001.1"/>
</dbReference>
<evidence type="ECO:0000256" key="2">
    <source>
        <dbReference type="ARBA" id="ARBA00022803"/>
    </source>
</evidence>
<name>A0A2S8G815_9BACT</name>
<evidence type="ECO:0000256" key="3">
    <source>
        <dbReference type="SAM" id="MobiDB-lite"/>
    </source>
</evidence>
<protein>
    <submittedName>
        <fullName evidence="5">Uncharacterized protein</fullName>
    </submittedName>
</protein>
<evidence type="ECO:0000256" key="4">
    <source>
        <dbReference type="SAM" id="Phobius"/>
    </source>
</evidence>
<organism evidence="5 6">
    <name type="scientific">Blastopirellula marina</name>
    <dbReference type="NCBI Taxonomy" id="124"/>
    <lineage>
        <taxon>Bacteria</taxon>
        <taxon>Pseudomonadati</taxon>
        <taxon>Planctomycetota</taxon>
        <taxon>Planctomycetia</taxon>
        <taxon>Pirellulales</taxon>
        <taxon>Pirellulaceae</taxon>
        <taxon>Blastopirellula</taxon>
    </lineage>
</organism>
<proteinExistence type="predicted"/>
<dbReference type="Pfam" id="PF14559">
    <property type="entry name" value="TPR_19"/>
    <property type="match status" value="1"/>
</dbReference>
<dbReference type="InterPro" id="IPR019734">
    <property type="entry name" value="TPR_rpt"/>
</dbReference>
<dbReference type="PANTHER" id="PTHR45586:SF1">
    <property type="entry name" value="LIPOPOLYSACCHARIDE ASSEMBLY PROTEIN B"/>
    <property type="match status" value="1"/>
</dbReference>
<dbReference type="AlphaFoldDB" id="A0A2S8G815"/>
<accession>A0A2S8G815</accession>
<dbReference type="Gene3D" id="1.25.40.10">
    <property type="entry name" value="Tetratricopeptide repeat domain"/>
    <property type="match status" value="2"/>
</dbReference>
<dbReference type="Proteomes" id="UP000238322">
    <property type="component" value="Unassembled WGS sequence"/>
</dbReference>